<gene>
    <name evidence="2" type="ORF">ACFPET_08410</name>
</gene>
<evidence type="ECO:0000313" key="3">
    <source>
        <dbReference type="Proteomes" id="UP001595823"/>
    </source>
</evidence>
<dbReference type="RefSeq" id="WP_380619693.1">
    <property type="nucleotide sequence ID" value="NZ_JBHSDK010000012.1"/>
</dbReference>
<name>A0ABV8TWS2_9ACTN</name>
<comment type="caution">
    <text evidence="2">The sequence shown here is derived from an EMBL/GenBank/DDBJ whole genome shotgun (WGS) entry which is preliminary data.</text>
</comment>
<reference evidence="3" key="1">
    <citation type="journal article" date="2019" name="Int. J. Syst. Evol. Microbiol.">
        <title>The Global Catalogue of Microorganisms (GCM) 10K type strain sequencing project: providing services to taxonomists for standard genome sequencing and annotation.</title>
        <authorList>
            <consortium name="The Broad Institute Genomics Platform"/>
            <consortium name="The Broad Institute Genome Sequencing Center for Infectious Disease"/>
            <person name="Wu L."/>
            <person name="Ma J."/>
        </authorList>
    </citation>
    <scope>NUCLEOTIDE SEQUENCE [LARGE SCALE GENOMIC DNA]</scope>
    <source>
        <strain evidence="3">IBRC-M 10908</strain>
    </source>
</reference>
<proteinExistence type="predicted"/>
<sequence>MAWPEDRLPLRVELAFGHSASETIAEADWTDVSDFVHSQQISITRGRSGEAGRSSPGTATLELDNQDGRFTPDHPSSPYWPNIIQGTPCRISVAPTNALALTGKGDAALADDAQQLAVTGDIDVRLEAWRPTWRPERPYVELASQADFDGDDRAWTLLLLAGGYLEFSWSPTGADPRQLRKSSAPIASGLPSRQVVRVTADMDNGAGGNTATFWTGPTIDGPWTMIGRPITESGTSSIHDSAAVLAVGDSPTVDFYREPMRPYRFQLRDGIDGPTVADADFTTVEEGATAWTDAAGLPWHLTGNARIEPDWRTRLYGAVGEWAPVWPHGDLSTDDDPGESTMAITVAGILRRLEQSTEPLASPLRHRIQGASPLAYWPFEDPPGSATAATPLPDVAPAAVRGLDWAARDDVLGSDLLPVAKAGARWKGTMPYFAGNRAWCATAVVVIDSLPTAAMEVLHVDTTCFPLSEFWIQFNTVDGTPTLELKGADTRSSNSVEESLRYVYISTAYIGVPIRVHLAAEDDPAGLKVTAHLVIIGGGGNSWSATIDNYTGWVRSVSAVPGAAAANNLVTGHVSVFAGTGSTTGFAQAANAYAYADMAYRGEAAGERIARVAAESGIPITIVGDPADSLPMAAQERGNALSIMDKAIAVDGGILGEARDAAALVYHTGDSLLNRSHALVLDAGADQITNPLAPVLDDQRLRNDVTLTRRGGSSARATDEDSISARGRYSTAETLDLHRDSDLARLAEWRLHLGTWPGMRYTSASTDLSVAPEIAAAWSAVDFADTLAITGLPPQHPDRDVGLLVTGYTESLSPTSWTGEAACLPAGPFRVGVWSGPDAVNHSSAGASRWDATYSELNRDADLTGEDPTGIAVISVYEDRWTTDPADLHDPDAGPLTVTTGGVSLDVLDIAEGTVSDTAAGLVTPVANPGATTHTAPAITMDELGLVIGAWCAYPNAAAYTPPEDMELLTRTNGNDSRGMVALAAAGPGAAGPWTATYAAAAPWAALSIGLTSTGGLPRVTQWRVAITAGDNITLQTSRATLPGRRAIALHTWGSDGETMSVSPSSLNWKKVGDSGTSTGAGRIQAWTAALPDRGTTAVTFPGTSGVENHAVLIVIEPGQVFTVQPLGTVRKILPLQTPVTLAEPARYGP</sequence>
<dbReference type="EMBL" id="JBHSDK010000012">
    <property type="protein sequence ID" value="MFC4335218.1"/>
    <property type="molecule type" value="Genomic_DNA"/>
</dbReference>
<evidence type="ECO:0000256" key="1">
    <source>
        <dbReference type="SAM" id="MobiDB-lite"/>
    </source>
</evidence>
<accession>A0ABV8TWS2</accession>
<evidence type="ECO:0000313" key="2">
    <source>
        <dbReference type="EMBL" id="MFC4335218.1"/>
    </source>
</evidence>
<feature type="region of interest" description="Disordered" evidence="1">
    <location>
        <begin position="42"/>
        <end position="76"/>
    </location>
</feature>
<keyword evidence="3" id="KW-1185">Reference proteome</keyword>
<organism evidence="2 3">
    <name type="scientific">Salininema proteolyticum</name>
    <dbReference type="NCBI Taxonomy" id="1607685"/>
    <lineage>
        <taxon>Bacteria</taxon>
        <taxon>Bacillati</taxon>
        <taxon>Actinomycetota</taxon>
        <taxon>Actinomycetes</taxon>
        <taxon>Glycomycetales</taxon>
        <taxon>Glycomycetaceae</taxon>
        <taxon>Salininema</taxon>
    </lineage>
</organism>
<protein>
    <submittedName>
        <fullName evidence="2">Uncharacterized protein</fullName>
    </submittedName>
</protein>
<dbReference type="Proteomes" id="UP001595823">
    <property type="component" value="Unassembled WGS sequence"/>
</dbReference>